<dbReference type="EMBL" id="CP022098">
    <property type="protein sequence ID" value="ATB38800.1"/>
    <property type="molecule type" value="Genomic_DNA"/>
</dbReference>
<accession>A0A250J5J2</accession>
<dbReference type="PROSITE" id="PS51257">
    <property type="entry name" value="PROKAR_LIPOPROTEIN"/>
    <property type="match status" value="1"/>
</dbReference>
<sequence>MKWIAVALGLAAGVWVGCGKTESESRAEVEPQVLTEPRPLRAEKATKQLGDDCRENGASACLSGICLHVKPGRHEGYVCSQSCQAQSDCPSDWRCSQFYPTSKRRLCVPPATRADTSVP</sequence>
<proteinExistence type="predicted"/>
<dbReference type="KEGG" id="cfus:CYFUS_004235"/>
<evidence type="ECO:0008006" key="3">
    <source>
        <dbReference type="Google" id="ProtNLM"/>
    </source>
</evidence>
<reference evidence="1 2" key="1">
    <citation type="submission" date="2017-06" db="EMBL/GenBank/DDBJ databases">
        <title>Sequencing and comparative analysis of myxobacterial genomes.</title>
        <authorList>
            <person name="Rupp O."/>
            <person name="Goesmann A."/>
            <person name="Sogaard-Andersen L."/>
        </authorList>
    </citation>
    <scope>NUCLEOTIDE SEQUENCE [LARGE SCALE GENOMIC DNA]</scope>
    <source>
        <strain evidence="1 2">DSM 52655</strain>
    </source>
</reference>
<evidence type="ECO:0000313" key="1">
    <source>
        <dbReference type="EMBL" id="ATB38800.1"/>
    </source>
</evidence>
<dbReference type="Proteomes" id="UP000217257">
    <property type="component" value="Chromosome"/>
</dbReference>
<evidence type="ECO:0000313" key="2">
    <source>
        <dbReference type="Proteomes" id="UP000217257"/>
    </source>
</evidence>
<organism evidence="1 2">
    <name type="scientific">Cystobacter fuscus</name>
    <dbReference type="NCBI Taxonomy" id="43"/>
    <lineage>
        <taxon>Bacteria</taxon>
        <taxon>Pseudomonadati</taxon>
        <taxon>Myxococcota</taxon>
        <taxon>Myxococcia</taxon>
        <taxon>Myxococcales</taxon>
        <taxon>Cystobacterineae</taxon>
        <taxon>Archangiaceae</taxon>
        <taxon>Cystobacter</taxon>
    </lineage>
</organism>
<name>A0A250J5J2_9BACT</name>
<gene>
    <name evidence="1" type="ORF">CYFUS_004235</name>
</gene>
<protein>
    <recommendedName>
        <fullName evidence="3">Lipoprotein</fullName>
    </recommendedName>
</protein>
<dbReference type="AlphaFoldDB" id="A0A250J5J2"/>